<dbReference type="InterPro" id="IPR050822">
    <property type="entry name" value="Cerebellin_Synaptic_Org"/>
</dbReference>
<keyword evidence="2" id="KW-0964">Secreted</keyword>
<keyword evidence="3" id="KW-0732">Signal</keyword>
<protein>
    <recommendedName>
        <fullName evidence="4">C1q domain-containing protein</fullName>
    </recommendedName>
</protein>
<sequence>MNQTINHFIQNIGQLSQNIAHMNQNISVQPIAFDARLSHGIASLGDQQTIVYDKIVTNIGNGYDSRNSYFSAPVNGVYMIAVSGMAEHNEYIELSIVKNGTPIGFVRSGFTNDYESGTTVLPLFLAKGDMIWVRHVSSTLGKIHGYGWNTFSGFLIATV</sequence>
<name>A0ABQ9E6N2_TEGGR</name>
<keyword evidence="6" id="KW-1185">Reference proteome</keyword>
<dbReference type="PANTHER" id="PTHR22923:SF116">
    <property type="entry name" value="C1Q DOMAIN-CONTAINING PROTEIN"/>
    <property type="match status" value="1"/>
</dbReference>
<comment type="subcellular location">
    <subcellularLocation>
        <location evidence="1">Secreted</location>
    </subcellularLocation>
</comment>
<dbReference type="PRINTS" id="PR00007">
    <property type="entry name" value="COMPLEMNTC1Q"/>
</dbReference>
<dbReference type="Pfam" id="PF00386">
    <property type="entry name" value="C1q"/>
    <property type="match status" value="1"/>
</dbReference>
<organism evidence="5 6">
    <name type="scientific">Tegillarca granosa</name>
    <name type="common">Malaysian cockle</name>
    <name type="synonym">Anadara granosa</name>
    <dbReference type="NCBI Taxonomy" id="220873"/>
    <lineage>
        <taxon>Eukaryota</taxon>
        <taxon>Metazoa</taxon>
        <taxon>Spiralia</taxon>
        <taxon>Lophotrochozoa</taxon>
        <taxon>Mollusca</taxon>
        <taxon>Bivalvia</taxon>
        <taxon>Autobranchia</taxon>
        <taxon>Pteriomorphia</taxon>
        <taxon>Arcoida</taxon>
        <taxon>Arcoidea</taxon>
        <taxon>Arcidae</taxon>
        <taxon>Tegillarca</taxon>
    </lineage>
</organism>
<evidence type="ECO:0000313" key="6">
    <source>
        <dbReference type="Proteomes" id="UP001217089"/>
    </source>
</evidence>
<dbReference type="PANTHER" id="PTHR22923">
    <property type="entry name" value="CEREBELLIN-RELATED"/>
    <property type="match status" value="1"/>
</dbReference>
<dbReference type="Gene3D" id="2.60.120.40">
    <property type="match status" value="1"/>
</dbReference>
<proteinExistence type="predicted"/>
<dbReference type="InterPro" id="IPR008983">
    <property type="entry name" value="Tumour_necrosis_fac-like_dom"/>
</dbReference>
<accession>A0ABQ9E6N2</accession>
<dbReference type="InterPro" id="IPR001073">
    <property type="entry name" value="C1q_dom"/>
</dbReference>
<dbReference type="SMART" id="SM00110">
    <property type="entry name" value="C1Q"/>
    <property type="match status" value="1"/>
</dbReference>
<evidence type="ECO:0000313" key="5">
    <source>
        <dbReference type="EMBL" id="KAJ8298948.1"/>
    </source>
</evidence>
<evidence type="ECO:0000256" key="1">
    <source>
        <dbReference type="ARBA" id="ARBA00004613"/>
    </source>
</evidence>
<dbReference type="EMBL" id="JARBDR010000921">
    <property type="protein sequence ID" value="KAJ8298948.1"/>
    <property type="molecule type" value="Genomic_DNA"/>
</dbReference>
<evidence type="ECO:0000256" key="3">
    <source>
        <dbReference type="ARBA" id="ARBA00022729"/>
    </source>
</evidence>
<dbReference type="SUPFAM" id="SSF49842">
    <property type="entry name" value="TNF-like"/>
    <property type="match status" value="1"/>
</dbReference>
<evidence type="ECO:0000256" key="2">
    <source>
        <dbReference type="ARBA" id="ARBA00022525"/>
    </source>
</evidence>
<dbReference type="Proteomes" id="UP001217089">
    <property type="component" value="Unassembled WGS sequence"/>
</dbReference>
<evidence type="ECO:0000259" key="4">
    <source>
        <dbReference type="PROSITE" id="PS50871"/>
    </source>
</evidence>
<gene>
    <name evidence="5" type="ORF">KUTeg_023008</name>
</gene>
<dbReference type="PROSITE" id="PS50871">
    <property type="entry name" value="C1Q"/>
    <property type="match status" value="1"/>
</dbReference>
<comment type="caution">
    <text evidence="5">The sequence shown here is derived from an EMBL/GenBank/DDBJ whole genome shotgun (WGS) entry which is preliminary data.</text>
</comment>
<feature type="domain" description="C1q" evidence="4">
    <location>
        <begin position="26"/>
        <end position="159"/>
    </location>
</feature>
<reference evidence="5 6" key="1">
    <citation type="submission" date="2022-12" db="EMBL/GenBank/DDBJ databases">
        <title>Chromosome-level genome of Tegillarca granosa.</title>
        <authorList>
            <person name="Kim J."/>
        </authorList>
    </citation>
    <scope>NUCLEOTIDE SEQUENCE [LARGE SCALE GENOMIC DNA]</scope>
    <source>
        <strain evidence="5">Teg-2019</strain>
        <tissue evidence="5">Adductor muscle</tissue>
    </source>
</reference>